<accession>A0AAV6L9I2</accession>
<proteinExistence type="predicted"/>
<sequence>MHISTFASLTTLPDHLKSLSNVLPLNSPTVKSSLELASRFSSVLISRLNSREEIDPAYWFPN</sequence>
<comment type="caution">
    <text evidence="1">The sequence shown here is derived from an EMBL/GenBank/DDBJ whole genome shotgun (WGS) entry which is preliminary data.</text>
</comment>
<protein>
    <submittedName>
        <fullName evidence="1">Uncharacterized protein</fullName>
    </submittedName>
</protein>
<reference evidence="1" key="1">
    <citation type="submission" date="2020-08" db="EMBL/GenBank/DDBJ databases">
        <title>Plant Genome Project.</title>
        <authorList>
            <person name="Zhang R.-G."/>
        </authorList>
    </citation>
    <scope>NUCLEOTIDE SEQUENCE</scope>
    <source>
        <strain evidence="1">WSP0</strain>
        <tissue evidence="1">Leaf</tissue>
    </source>
</reference>
<dbReference type="AlphaFoldDB" id="A0AAV6L9I2"/>
<evidence type="ECO:0000313" key="1">
    <source>
        <dbReference type="EMBL" id="KAG5560784.1"/>
    </source>
</evidence>
<keyword evidence="2" id="KW-1185">Reference proteome</keyword>
<dbReference type="EMBL" id="JACTNZ010000002">
    <property type="protein sequence ID" value="KAG5560784.1"/>
    <property type="molecule type" value="Genomic_DNA"/>
</dbReference>
<evidence type="ECO:0000313" key="2">
    <source>
        <dbReference type="Proteomes" id="UP000823749"/>
    </source>
</evidence>
<organism evidence="1 2">
    <name type="scientific">Rhododendron griersonianum</name>
    <dbReference type="NCBI Taxonomy" id="479676"/>
    <lineage>
        <taxon>Eukaryota</taxon>
        <taxon>Viridiplantae</taxon>
        <taxon>Streptophyta</taxon>
        <taxon>Embryophyta</taxon>
        <taxon>Tracheophyta</taxon>
        <taxon>Spermatophyta</taxon>
        <taxon>Magnoliopsida</taxon>
        <taxon>eudicotyledons</taxon>
        <taxon>Gunneridae</taxon>
        <taxon>Pentapetalae</taxon>
        <taxon>asterids</taxon>
        <taxon>Ericales</taxon>
        <taxon>Ericaceae</taxon>
        <taxon>Ericoideae</taxon>
        <taxon>Rhodoreae</taxon>
        <taxon>Rhododendron</taxon>
    </lineage>
</organism>
<dbReference type="Proteomes" id="UP000823749">
    <property type="component" value="Chromosome 2"/>
</dbReference>
<gene>
    <name evidence="1" type="ORF">RHGRI_003960</name>
</gene>
<name>A0AAV6L9I2_9ERIC</name>